<dbReference type="GO" id="GO:0005634">
    <property type="term" value="C:nucleus"/>
    <property type="evidence" value="ECO:0007669"/>
    <property type="project" value="TreeGrafter"/>
</dbReference>
<dbReference type="InterPro" id="IPR000433">
    <property type="entry name" value="Znf_ZZ"/>
</dbReference>
<protein>
    <recommendedName>
        <fullName evidence="11">Transcriptional adapter</fullName>
    </recommendedName>
</protein>
<evidence type="ECO:0000256" key="3">
    <source>
        <dbReference type="ARBA" id="ARBA00022833"/>
    </source>
</evidence>
<dbReference type="GO" id="GO:0003713">
    <property type="term" value="F:transcription coactivator activity"/>
    <property type="evidence" value="ECO:0007669"/>
    <property type="project" value="TreeGrafter"/>
</dbReference>
<evidence type="ECO:0000256" key="4">
    <source>
        <dbReference type="PROSITE-ProRule" id="PRU00228"/>
    </source>
</evidence>
<dbReference type="GO" id="GO:0008270">
    <property type="term" value="F:zinc ion binding"/>
    <property type="evidence" value="ECO:0007669"/>
    <property type="project" value="UniProtKB-KW"/>
</dbReference>
<evidence type="ECO:0000259" key="7">
    <source>
        <dbReference type="PROSITE" id="PS50135"/>
    </source>
</evidence>
<evidence type="ECO:0008006" key="11">
    <source>
        <dbReference type="Google" id="ProtNLM"/>
    </source>
</evidence>
<dbReference type="InterPro" id="IPR001005">
    <property type="entry name" value="SANT/Myb"/>
</dbReference>
<proteinExistence type="predicted"/>
<dbReference type="Pfam" id="PF00249">
    <property type="entry name" value="Myb_DNA-binding"/>
    <property type="match status" value="1"/>
</dbReference>
<dbReference type="InterPro" id="IPR041983">
    <property type="entry name" value="ADA2-like_ZZ"/>
</dbReference>
<keyword evidence="10" id="KW-1185">Reference proteome</keyword>
<dbReference type="InterPro" id="IPR017884">
    <property type="entry name" value="SANT_dom"/>
</dbReference>
<keyword evidence="1" id="KW-0479">Metal-binding</keyword>
<dbReference type="PROSITE" id="PS51293">
    <property type="entry name" value="SANT"/>
    <property type="match status" value="1"/>
</dbReference>
<evidence type="ECO:0000313" key="9">
    <source>
        <dbReference type="EMBL" id="KAK4528952.1"/>
    </source>
</evidence>
<dbReference type="PROSITE" id="PS50135">
    <property type="entry name" value="ZF_ZZ_2"/>
    <property type="match status" value="1"/>
</dbReference>
<dbReference type="Gene3D" id="1.10.10.60">
    <property type="entry name" value="Homeodomain-like"/>
    <property type="match status" value="1"/>
</dbReference>
<organism evidence="9 10">
    <name type="scientific">Galdieria yellowstonensis</name>
    <dbReference type="NCBI Taxonomy" id="3028027"/>
    <lineage>
        <taxon>Eukaryota</taxon>
        <taxon>Rhodophyta</taxon>
        <taxon>Bangiophyceae</taxon>
        <taxon>Galdieriales</taxon>
        <taxon>Galdieriaceae</taxon>
        <taxon>Galdieria</taxon>
    </lineage>
</organism>
<sequence>MENTSCHWKKKRKRSTETVPISSPLAARRSGRKDIKVGPKCTCDYCGVDITRTIYFRCASCPNFDLCLPCFSVGVEIYPHRSYHPYRVISYIAECPFAPGWTAEEEENLLDALLIYGLHNWQLVSEYVLTKSKTKCEQHYNQVYLQSPTAPLPSLDFQSTKDQEESAQESKEAEQGVPITSVISDDSSSILSGFLPKRQDFDVEYDDNAEATIADLQILEDDTVEERLLKLKLLEIYDLKLQERERKKEAVLRWKMYDVAKVKEELQPLPMEDRKWLELFCNLGQFLNKEEWDTLIEFIRQDMAYREKLCRCLFYRENGICTFSQAEELERQVSLRIQDLEQRLVASSDTTKEDIEQKKGKKSSKSVASTSIHTDGKPMTLGHSKDVDKLSLMEKAFCSALHFTPADYFRVQEWLKKLLESKKQPKRASNAPLLLDWPPTSTNTTTQHPR</sequence>
<name>A0AAV9INE0_9RHOD</name>
<feature type="compositionally biased region" description="Basic and acidic residues" evidence="5">
    <location>
        <begin position="159"/>
        <end position="174"/>
    </location>
</feature>
<feature type="domain" description="ZZ-type" evidence="7">
    <location>
        <begin position="38"/>
        <end position="94"/>
    </location>
</feature>
<dbReference type="Pfam" id="PF25299">
    <property type="entry name" value="ZZ_ADA2"/>
    <property type="match status" value="1"/>
</dbReference>
<dbReference type="SUPFAM" id="SSF57850">
    <property type="entry name" value="RING/U-box"/>
    <property type="match status" value="1"/>
</dbReference>
<dbReference type="InterPro" id="IPR009057">
    <property type="entry name" value="Homeodomain-like_sf"/>
</dbReference>
<evidence type="ECO:0000259" key="6">
    <source>
        <dbReference type="PROSITE" id="PS50090"/>
    </source>
</evidence>
<evidence type="ECO:0000313" key="10">
    <source>
        <dbReference type="Proteomes" id="UP001300502"/>
    </source>
</evidence>
<dbReference type="Pfam" id="PF22941">
    <property type="entry name" value="TADA2A-like_3rd"/>
    <property type="match status" value="1"/>
</dbReference>
<feature type="domain" description="Myb-like" evidence="6">
    <location>
        <begin position="101"/>
        <end position="144"/>
    </location>
</feature>
<dbReference type="PANTHER" id="PTHR12374">
    <property type="entry name" value="TRANSCRIPTIONAL ADAPTOR 2 ADA2 -RELATED"/>
    <property type="match status" value="1"/>
</dbReference>
<dbReference type="CDD" id="cd00167">
    <property type="entry name" value="SANT"/>
    <property type="match status" value="1"/>
</dbReference>
<evidence type="ECO:0000256" key="5">
    <source>
        <dbReference type="SAM" id="MobiDB-lite"/>
    </source>
</evidence>
<dbReference type="Proteomes" id="UP001300502">
    <property type="component" value="Unassembled WGS sequence"/>
</dbReference>
<dbReference type="GO" id="GO:0006357">
    <property type="term" value="P:regulation of transcription by RNA polymerase II"/>
    <property type="evidence" value="ECO:0007669"/>
    <property type="project" value="TreeGrafter"/>
</dbReference>
<evidence type="ECO:0000256" key="1">
    <source>
        <dbReference type="ARBA" id="ARBA00022723"/>
    </source>
</evidence>
<feature type="domain" description="SANT" evidence="8">
    <location>
        <begin position="96"/>
        <end position="148"/>
    </location>
</feature>
<dbReference type="AlphaFoldDB" id="A0AAV9INE0"/>
<feature type="region of interest" description="Disordered" evidence="5">
    <location>
        <begin position="348"/>
        <end position="380"/>
    </location>
</feature>
<dbReference type="EMBL" id="JANCYU010000072">
    <property type="protein sequence ID" value="KAK4528952.1"/>
    <property type="molecule type" value="Genomic_DNA"/>
</dbReference>
<dbReference type="Gene3D" id="3.30.60.90">
    <property type="match status" value="1"/>
</dbReference>
<dbReference type="GO" id="GO:0006338">
    <property type="term" value="P:chromatin remodeling"/>
    <property type="evidence" value="ECO:0007669"/>
    <property type="project" value="TreeGrafter"/>
</dbReference>
<dbReference type="SMART" id="SM00291">
    <property type="entry name" value="ZnF_ZZ"/>
    <property type="match status" value="1"/>
</dbReference>
<keyword evidence="3" id="KW-0862">Zinc</keyword>
<feature type="region of interest" description="Disordered" evidence="5">
    <location>
        <begin position="1"/>
        <end position="20"/>
    </location>
</feature>
<keyword evidence="2 4" id="KW-0863">Zinc-finger</keyword>
<feature type="region of interest" description="Disordered" evidence="5">
    <location>
        <begin position="421"/>
        <end position="450"/>
    </location>
</feature>
<dbReference type="CDD" id="cd02335">
    <property type="entry name" value="ZZ_ADA2"/>
    <property type="match status" value="1"/>
</dbReference>
<evidence type="ECO:0000256" key="2">
    <source>
        <dbReference type="ARBA" id="ARBA00022771"/>
    </source>
</evidence>
<dbReference type="PROSITE" id="PS50090">
    <property type="entry name" value="MYB_LIKE"/>
    <property type="match status" value="1"/>
</dbReference>
<dbReference type="SUPFAM" id="SSF46689">
    <property type="entry name" value="Homeodomain-like"/>
    <property type="match status" value="1"/>
</dbReference>
<feature type="compositionally biased region" description="Polar residues" evidence="5">
    <location>
        <begin position="439"/>
        <end position="450"/>
    </location>
</feature>
<accession>A0AAV9INE0</accession>
<dbReference type="InterPro" id="IPR055141">
    <property type="entry name" value="TADA2A_B-like_dom"/>
</dbReference>
<evidence type="ECO:0000259" key="8">
    <source>
        <dbReference type="PROSITE" id="PS51293"/>
    </source>
</evidence>
<dbReference type="PANTHER" id="PTHR12374:SF20">
    <property type="entry name" value="TRANSCRIPTIONAL ADAPTER 2-ALPHA"/>
    <property type="match status" value="1"/>
</dbReference>
<reference evidence="9 10" key="1">
    <citation type="submission" date="2022-07" db="EMBL/GenBank/DDBJ databases">
        <title>Genome-wide signatures of adaptation to extreme environments.</title>
        <authorList>
            <person name="Cho C.H."/>
            <person name="Yoon H.S."/>
        </authorList>
    </citation>
    <scope>NUCLEOTIDE SEQUENCE [LARGE SCALE GENOMIC DNA]</scope>
    <source>
        <strain evidence="9 10">108.79 E11</strain>
    </source>
</reference>
<dbReference type="InterPro" id="IPR043145">
    <property type="entry name" value="Znf_ZZ_sf"/>
</dbReference>
<comment type="caution">
    <text evidence="9">The sequence shown here is derived from an EMBL/GenBank/DDBJ whole genome shotgun (WGS) entry which is preliminary data.</text>
</comment>
<dbReference type="SMART" id="SM00717">
    <property type="entry name" value="SANT"/>
    <property type="match status" value="1"/>
</dbReference>
<dbReference type="GO" id="GO:0003682">
    <property type="term" value="F:chromatin binding"/>
    <property type="evidence" value="ECO:0007669"/>
    <property type="project" value="TreeGrafter"/>
</dbReference>
<gene>
    <name evidence="9" type="ORF">GAYE_SCF67G6901</name>
</gene>
<feature type="region of interest" description="Disordered" evidence="5">
    <location>
        <begin position="155"/>
        <end position="177"/>
    </location>
</feature>